<dbReference type="AlphaFoldDB" id="A0AAE0IA40"/>
<dbReference type="SUPFAM" id="SSF103473">
    <property type="entry name" value="MFS general substrate transporter"/>
    <property type="match status" value="1"/>
</dbReference>
<feature type="transmembrane region" description="Helical" evidence="8">
    <location>
        <begin position="446"/>
        <end position="467"/>
    </location>
</feature>
<comment type="subcellular location">
    <subcellularLocation>
        <location evidence="1">Membrane</location>
        <topology evidence="1">Multi-pass membrane protein</topology>
    </subcellularLocation>
</comment>
<feature type="transmembrane region" description="Helical" evidence="8">
    <location>
        <begin position="121"/>
        <end position="137"/>
    </location>
</feature>
<dbReference type="Pfam" id="PF00083">
    <property type="entry name" value="Sugar_tr"/>
    <property type="match status" value="1"/>
</dbReference>
<dbReference type="GO" id="GO:0016020">
    <property type="term" value="C:membrane"/>
    <property type="evidence" value="ECO:0007669"/>
    <property type="project" value="UniProtKB-SubCell"/>
</dbReference>
<feature type="transmembrane region" description="Helical" evidence="8">
    <location>
        <begin position="281"/>
        <end position="303"/>
    </location>
</feature>
<dbReference type="PROSITE" id="PS00216">
    <property type="entry name" value="SUGAR_TRANSPORT_1"/>
    <property type="match status" value="1"/>
</dbReference>
<feature type="transmembrane region" description="Helical" evidence="8">
    <location>
        <begin position="418"/>
        <end position="440"/>
    </location>
</feature>
<feature type="transmembrane region" description="Helical" evidence="8">
    <location>
        <begin position="178"/>
        <end position="196"/>
    </location>
</feature>
<dbReference type="InterPro" id="IPR005829">
    <property type="entry name" value="Sugar_transporter_CS"/>
</dbReference>
<evidence type="ECO:0000313" key="11">
    <source>
        <dbReference type="Proteomes" id="UP001286456"/>
    </source>
</evidence>
<comment type="caution">
    <text evidence="10">The sequence shown here is derived from an EMBL/GenBank/DDBJ whole genome shotgun (WGS) entry which is preliminary data.</text>
</comment>
<keyword evidence="3 7" id="KW-0813">Transport</keyword>
<evidence type="ECO:0000256" key="7">
    <source>
        <dbReference type="RuleBase" id="RU003346"/>
    </source>
</evidence>
<evidence type="ECO:0000256" key="5">
    <source>
        <dbReference type="ARBA" id="ARBA00022989"/>
    </source>
</evidence>
<feature type="transmembrane region" description="Helical" evidence="8">
    <location>
        <begin position="350"/>
        <end position="369"/>
    </location>
</feature>
<feature type="domain" description="Major facilitator superfamily (MFS) profile" evidence="9">
    <location>
        <begin position="16"/>
        <end position="471"/>
    </location>
</feature>
<evidence type="ECO:0000256" key="6">
    <source>
        <dbReference type="ARBA" id="ARBA00023136"/>
    </source>
</evidence>
<dbReference type="InterPro" id="IPR003663">
    <property type="entry name" value="Sugar/inositol_transpt"/>
</dbReference>
<keyword evidence="5 8" id="KW-1133">Transmembrane helix</keyword>
<evidence type="ECO:0000256" key="2">
    <source>
        <dbReference type="ARBA" id="ARBA00010992"/>
    </source>
</evidence>
<evidence type="ECO:0000256" key="8">
    <source>
        <dbReference type="SAM" id="Phobius"/>
    </source>
</evidence>
<accession>A0AAE0IA40</accession>
<dbReference type="NCBIfam" id="TIGR00879">
    <property type="entry name" value="SP"/>
    <property type="match status" value="1"/>
</dbReference>
<reference evidence="10" key="1">
    <citation type="journal article" date="2023" name="Mol. Phylogenet. Evol.">
        <title>Genome-scale phylogeny and comparative genomics of the fungal order Sordariales.</title>
        <authorList>
            <person name="Hensen N."/>
            <person name="Bonometti L."/>
            <person name="Westerberg I."/>
            <person name="Brannstrom I.O."/>
            <person name="Guillou S."/>
            <person name="Cros-Aarteil S."/>
            <person name="Calhoun S."/>
            <person name="Haridas S."/>
            <person name="Kuo A."/>
            <person name="Mondo S."/>
            <person name="Pangilinan J."/>
            <person name="Riley R."/>
            <person name="LaButti K."/>
            <person name="Andreopoulos B."/>
            <person name="Lipzen A."/>
            <person name="Chen C."/>
            <person name="Yan M."/>
            <person name="Daum C."/>
            <person name="Ng V."/>
            <person name="Clum A."/>
            <person name="Steindorff A."/>
            <person name="Ohm R.A."/>
            <person name="Martin F."/>
            <person name="Silar P."/>
            <person name="Natvig D.O."/>
            <person name="Lalanne C."/>
            <person name="Gautier V."/>
            <person name="Ament-Velasquez S.L."/>
            <person name="Kruys A."/>
            <person name="Hutchinson M.I."/>
            <person name="Powell A.J."/>
            <person name="Barry K."/>
            <person name="Miller A.N."/>
            <person name="Grigoriev I.V."/>
            <person name="Debuchy R."/>
            <person name="Gladieux P."/>
            <person name="Hiltunen Thoren M."/>
            <person name="Johannesson H."/>
        </authorList>
    </citation>
    <scope>NUCLEOTIDE SEQUENCE</scope>
    <source>
        <strain evidence="10">SMH4131-1</strain>
    </source>
</reference>
<proteinExistence type="inferred from homology"/>
<comment type="similarity">
    <text evidence="2 7">Belongs to the major facilitator superfamily. Sugar transporter (TC 2.A.1.1) family.</text>
</comment>
<name>A0AAE0IA40_9PEZI</name>
<protein>
    <submittedName>
        <fullName evidence="10">General substrate transporter</fullName>
    </submittedName>
</protein>
<dbReference type="InterPro" id="IPR020846">
    <property type="entry name" value="MFS_dom"/>
</dbReference>
<dbReference type="InterPro" id="IPR050360">
    <property type="entry name" value="MFS_Sugar_Transporters"/>
</dbReference>
<keyword evidence="11" id="KW-1185">Reference proteome</keyword>
<dbReference type="Gene3D" id="1.20.1250.20">
    <property type="entry name" value="MFS general substrate transporter like domains"/>
    <property type="match status" value="1"/>
</dbReference>
<dbReference type="GO" id="GO:0005351">
    <property type="term" value="F:carbohydrate:proton symporter activity"/>
    <property type="evidence" value="ECO:0007669"/>
    <property type="project" value="TreeGrafter"/>
</dbReference>
<feature type="transmembrane region" description="Helical" evidence="8">
    <location>
        <begin position="381"/>
        <end position="406"/>
    </location>
</feature>
<dbReference type="PANTHER" id="PTHR48022">
    <property type="entry name" value="PLASTIDIC GLUCOSE TRANSPORTER 4"/>
    <property type="match status" value="1"/>
</dbReference>
<dbReference type="EMBL" id="JAUEPO010000005">
    <property type="protein sequence ID" value="KAK3321358.1"/>
    <property type="molecule type" value="Genomic_DNA"/>
</dbReference>
<organism evidence="10 11">
    <name type="scientific">Cercophora scortea</name>
    <dbReference type="NCBI Taxonomy" id="314031"/>
    <lineage>
        <taxon>Eukaryota</taxon>
        <taxon>Fungi</taxon>
        <taxon>Dikarya</taxon>
        <taxon>Ascomycota</taxon>
        <taxon>Pezizomycotina</taxon>
        <taxon>Sordariomycetes</taxon>
        <taxon>Sordariomycetidae</taxon>
        <taxon>Sordariales</taxon>
        <taxon>Lasiosphaeriaceae</taxon>
        <taxon>Cercophora</taxon>
    </lineage>
</organism>
<feature type="transmembrane region" description="Helical" evidence="8">
    <location>
        <begin position="149"/>
        <end position="166"/>
    </location>
</feature>
<reference evidence="10" key="2">
    <citation type="submission" date="2023-06" db="EMBL/GenBank/DDBJ databases">
        <authorList>
            <consortium name="Lawrence Berkeley National Laboratory"/>
            <person name="Haridas S."/>
            <person name="Hensen N."/>
            <person name="Bonometti L."/>
            <person name="Westerberg I."/>
            <person name="Brannstrom I.O."/>
            <person name="Guillou S."/>
            <person name="Cros-Aarteil S."/>
            <person name="Calhoun S."/>
            <person name="Kuo A."/>
            <person name="Mondo S."/>
            <person name="Pangilinan J."/>
            <person name="Riley R."/>
            <person name="Labutti K."/>
            <person name="Andreopoulos B."/>
            <person name="Lipzen A."/>
            <person name="Chen C."/>
            <person name="Yanf M."/>
            <person name="Daum C."/>
            <person name="Ng V."/>
            <person name="Clum A."/>
            <person name="Steindorff A."/>
            <person name="Ohm R."/>
            <person name="Martin F."/>
            <person name="Silar P."/>
            <person name="Natvig D."/>
            <person name="Lalanne C."/>
            <person name="Gautier V."/>
            <person name="Ament-Velasquez S.L."/>
            <person name="Kruys A."/>
            <person name="Hutchinson M.I."/>
            <person name="Powell A.J."/>
            <person name="Barry K."/>
            <person name="Miller A.N."/>
            <person name="Grigoriev I.V."/>
            <person name="Debuchy R."/>
            <person name="Gladieux P."/>
            <person name="Thoren M.H."/>
            <person name="Johannesson H."/>
        </authorList>
    </citation>
    <scope>NUCLEOTIDE SEQUENCE</scope>
    <source>
        <strain evidence="10">SMH4131-1</strain>
    </source>
</reference>
<feature type="transmembrane region" description="Helical" evidence="8">
    <location>
        <begin position="12"/>
        <end position="34"/>
    </location>
</feature>
<evidence type="ECO:0000259" key="9">
    <source>
        <dbReference type="PROSITE" id="PS50850"/>
    </source>
</evidence>
<keyword evidence="6 8" id="KW-0472">Membrane</keyword>
<dbReference type="InterPro" id="IPR005828">
    <property type="entry name" value="MFS_sugar_transport-like"/>
</dbReference>
<dbReference type="InterPro" id="IPR036259">
    <property type="entry name" value="MFS_trans_sf"/>
</dbReference>
<dbReference type="PRINTS" id="PR00171">
    <property type="entry name" value="SUGRTRNSPORT"/>
</dbReference>
<evidence type="ECO:0000313" key="10">
    <source>
        <dbReference type="EMBL" id="KAK3321358.1"/>
    </source>
</evidence>
<dbReference type="PROSITE" id="PS50850">
    <property type="entry name" value="MFS"/>
    <property type="match status" value="1"/>
</dbReference>
<keyword evidence="4 8" id="KW-0812">Transmembrane</keyword>
<feature type="transmembrane region" description="Helical" evidence="8">
    <location>
        <begin position="315"/>
        <end position="338"/>
    </location>
</feature>
<dbReference type="FunFam" id="1.20.1250.20:FF:000134">
    <property type="entry name" value="MFS sugar transporter protein"/>
    <property type="match status" value="1"/>
</dbReference>
<evidence type="ECO:0000256" key="1">
    <source>
        <dbReference type="ARBA" id="ARBA00004141"/>
    </source>
</evidence>
<dbReference type="Proteomes" id="UP001286456">
    <property type="component" value="Unassembled WGS sequence"/>
</dbReference>
<evidence type="ECO:0000256" key="4">
    <source>
        <dbReference type="ARBA" id="ARBA00022692"/>
    </source>
</evidence>
<gene>
    <name evidence="10" type="ORF">B0T19DRAFT_388030</name>
</gene>
<evidence type="ECO:0000256" key="3">
    <source>
        <dbReference type="ARBA" id="ARBA00022448"/>
    </source>
</evidence>
<feature type="transmembrane region" description="Helical" evidence="8">
    <location>
        <begin position="86"/>
        <end position="115"/>
    </location>
</feature>
<sequence>MHLRSLTTKPPGYALATILTSLGGFLFGHDTGIIGPATVMTEFTKYVGSPSPTIHGLIVSSILIPAAISSFFAGTLADTLGRPRGIAIGSLIFAIGATMEGAAIHIAMFVVGRIIEGIGEGLYLGTLVVYICEIAPPKHRGPLTTGPQLLITLGLVVGFFTCYGTANIPSSLSWRLPFLLLAAYSFAFSAAVYVYLPASPRWLTLHGKANEAALIWDKLDVPAADREKIINQFELNTAVIQPTSDDNTVSSSTISFPDPTPTRKPLLKLPEVLSSDSRPRLLMAVFLMGMQQLSGIDGVLYYAPLLFQQAGLSSLSATFLASGLSAIVIFAVTIPALVWADSWGRRVNTIYGGLGMTATMLLMGGLYAGNAVHANTGAGRWVVIVSIYIFAVLYTISWGVGIRIFAAEIQPQKTRASATNIAHGGNWLTNFLVALVTPTLLAKTSYGAYFLFGGCTFVTAVACWLYMPETRGKSLDEIDQAFRESQVSGIKERVAGVLRRRVKRGMPATVDA</sequence>
<feature type="transmembrane region" description="Helical" evidence="8">
    <location>
        <begin position="54"/>
        <end position="74"/>
    </location>
</feature>
<dbReference type="PROSITE" id="PS00217">
    <property type="entry name" value="SUGAR_TRANSPORT_2"/>
    <property type="match status" value="1"/>
</dbReference>
<dbReference type="PANTHER" id="PTHR48022:SF2">
    <property type="entry name" value="PLASTIDIC GLUCOSE TRANSPORTER 4"/>
    <property type="match status" value="1"/>
</dbReference>